<gene>
    <name evidence="2" type="ORF">S06H3_65377</name>
</gene>
<proteinExistence type="predicted"/>
<evidence type="ECO:0000313" key="2">
    <source>
        <dbReference type="EMBL" id="GAI68102.1"/>
    </source>
</evidence>
<feature type="non-terminal residue" evidence="2">
    <location>
        <position position="56"/>
    </location>
</feature>
<name>X1QI09_9ZZZZ</name>
<dbReference type="AlphaFoldDB" id="X1QI09"/>
<dbReference type="EMBL" id="BARV01043997">
    <property type="protein sequence ID" value="GAI68102.1"/>
    <property type="molecule type" value="Genomic_DNA"/>
</dbReference>
<protein>
    <submittedName>
        <fullName evidence="2">Uncharacterized protein</fullName>
    </submittedName>
</protein>
<sequence length="56" mass="6506">MKRKISFKKMLDISSEKPKKVKKHEIPSHDGEITKEIIGEKVEKRDLANTTPTKEE</sequence>
<evidence type="ECO:0000256" key="1">
    <source>
        <dbReference type="SAM" id="MobiDB-lite"/>
    </source>
</evidence>
<comment type="caution">
    <text evidence="2">The sequence shown here is derived from an EMBL/GenBank/DDBJ whole genome shotgun (WGS) entry which is preliminary data.</text>
</comment>
<accession>X1QI09</accession>
<feature type="region of interest" description="Disordered" evidence="1">
    <location>
        <begin position="16"/>
        <end position="56"/>
    </location>
</feature>
<organism evidence="2">
    <name type="scientific">marine sediment metagenome</name>
    <dbReference type="NCBI Taxonomy" id="412755"/>
    <lineage>
        <taxon>unclassified sequences</taxon>
        <taxon>metagenomes</taxon>
        <taxon>ecological metagenomes</taxon>
    </lineage>
</organism>
<reference evidence="2" key="1">
    <citation type="journal article" date="2014" name="Front. Microbiol.">
        <title>High frequency of phylogenetically diverse reductive dehalogenase-homologous genes in deep subseafloor sedimentary metagenomes.</title>
        <authorList>
            <person name="Kawai M."/>
            <person name="Futagami T."/>
            <person name="Toyoda A."/>
            <person name="Takaki Y."/>
            <person name="Nishi S."/>
            <person name="Hori S."/>
            <person name="Arai W."/>
            <person name="Tsubouchi T."/>
            <person name="Morono Y."/>
            <person name="Uchiyama I."/>
            <person name="Ito T."/>
            <person name="Fujiyama A."/>
            <person name="Inagaki F."/>
            <person name="Takami H."/>
        </authorList>
    </citation>
    <scope>NUCLEOTIDE SEQUENCE</scope>
    <source>
        <strain evidence="2">Expedition CK06-06</strain>
    </source>
</reference>